<accession>A0A9P7MP65</accession>
<reference evidence="3 4" key="1">
    <citation type="journal article" date="2020" name="bioRxiv">
        <title>Whole genome comparisons of ergot fungi reveals the divergence and evolution of species within the genus Claviceps are the result of varying mechanisms driving genome evolution and host range expansion.</title>
        <authorList>
            <person name="Wyka S.A."/>
            <person name="Mondo S.J."/>
            <person name="Liu M."/>
            <person name="Dettman J."/>
            <person name="Nalam V."/>
            <person name="Broders K.D."/>
        </authorList>
    </citation>
    <scope>NUCLEOTIDE SEQUENCE</scope>
    <source>
        <strain evidence="3">CCC 1102</strain>
        <strain evidence="2 4">LM583</strain>
    </source>
</reference>
<name>A0A9P7MP65_9HYPO</name>
<evidence type="ECO:0000256" key="1">
    <source>
        <dbReference type="SAM" id="SignalP"/>
    </source>
</evidence>
<dbReference type="Proteomes" id="UP000784919">
    <property type="component" value="Unassembled WGS sequence"/>
</dbReference>
<evidence type="ECO:0000313" key="4">
    <source>
        <dbReference type="Proteomes" id="UP000742024"/>
    </source>
</evidence>
<proteinExistence type="predicted"/>
<comment type="caution">
    <text evidence="3">The sequence shown here is derived from an EMBL/GenBank/DDBJ whole genome shotgun (WGS) entry which is preliminary data.</text>
</comment>
<organism evidence="3 5">
    <name type="scientific">Claviceps arundinis</name>
    <dbReference type="NCBI Taxonomy" id="1623583"/>
    <lineage>
        <taxon>Eukaryota</taxon>
        <taxon>Fungi</taxon>
        <taxon>Dikarya</taxon>
        <taxon>Ascomycota</taxon>
        <taxon>Pezizomycotina</taxon>
        <taxon>Sordariomycetes</taxon>
        <taxon>Hypocreomycetidae</taxon>
        <taxon>Hypocreales</taxon>
        <taxon>Clavicipitaceae</taxon>
        <taxon>Claviceps</taxon>
    </lineage>
</organism>
<keyword evidence="4" id="KW-1185">Reference proteome</keyword>
<feature type="signal peptide" evidence="1">
    <location>
        <begin position="1"/>
        <end position="17"/>
    </location>
</feature>
<evidence type="ECO:0000313" key="2">
    <source>
        <dbReference type="EMBL" id="KAG5957146.1"/>
    </source>
</evidence>
<dbReference type="Proteomes" id="UP000742024">
    <property type="component" value="Unassembled WGS sequence"/>
</dbReference>
<dbReference type="EMBL" id="SRPS01000241">
    <property type="protein sequence ID" value="KAG5961790.1"/>
    <property type="molecule type" value="Genomic_DNA"/>
</dbReference>
<protein>
    <submittedName>
        <fullName evidence="3">Uncharacterized protein</fullName>
    </submittedName>
</protein>
<evidence type="ECO:0000313" key="5">
    <source>
        <dbReference type="Proteomes" id="UP000784919"/>
    </source>
</evidence>
<dbReference type="AlphaFoldDB" id="A0A9P7MP65"/>
<feature type="chain" id="PRO_5040307585" evidence="1">
    <location>
        <begin position="18"/>
        <end position="73"/>
    </location>
</feature>
<keyword evidence="1" id="KW-0732">Signal</keyword>
<evidence type="ECO:0000313" key="3">
    <source>
        <dbReference type="EMBL" id="KAG5961790.1"/>
    </source>
</evidence>
<dbReference type="EMBL" id="SRPR01000179">
    <property type="protein sequence ID" value="KAG5957146.1"/>
    <property type="molecule type" value="Genomic_DNA"/>
</dbReference>
<gene>
    <name evidence="3" type="ORF">E4U56_003724</name>
    <name evidence="2" type="ORF">E4U57_001968</name>
</gene>
<sequence>MKIAAAILLAISGLALAVEQSKLVDRSADVPQKDNRNLKYTLESIALIEVGTPSEFRSPRDSENEVEKVSYTY</sequence>